<dbReference type="Proteomes" id="UP001243009">
    <property type="component" value="Unassembled WGS sequence"/>
</dbReference>
<evidence type="ECO:0000313" key="4">
    <source>
        <dbReference type="EMBL" id="MDO9713909.1"/>
    </source>
</evidence>
<dbReference type="InterPro" id="IPR036388">
    <property type="entry name" value="WH-like_DNA-bd_sf"/>
</dbReference>
<dbReference type="Pfam" id="PF00486">
    <property type="entry name" value="Trans_reg_C"/>
    <property type="match status" value="1"/>
</dbReference>
<keyword evidence="1 2" id="KW-0238">DNA-binding</keyword>
<evidence type="ECO:0000256" key="2">
    <source>
        <dbReference type="PROSITE-ProRule" id="PRU01091"/>
    </source>
</evidence>
<dbReference type="InterPro" id="IPR016032">
    <property type="entry name" value="Sig_transdc_resp-reg_C-effctor"/>
</dbReference>
<feature type="DNA-binding region" description="OmpR/PhoB-type" evidence="2">
    <location>
        <begin position="2"/>
        <end position="100"/>
    </location>
</feature>
<name>A0ABT9ECS0_9PROT</name>
<dbReference type="EMBL" id="JAUTWS010000135">
    <property type="protein sequence ID" value="MDO9713909.1"/>
    <property type="molecule type" value="Genomic_DNA"/>
</dbReference>
<dbReference type="SUPFAM" id="SSF48452">
    <property type="entry name" value="TPR-like"/>
    <property type="match status" value="1"/>
</dbReference>
<dbReference type="InterPro" id="IPR011990">
    <property type="entry name" value="TPR-like_helical_dom_sf"/>
</dbReference>
<dbReference type="Pfam" id="PF13432">
    <property type="entry name" value="TPR_16"/>
    <property type="match status" value="2"/>
</dbReference>
<sequence length="506" mass="53610">MAPWLDLGPFRLDIETKLLLRGGVPVALGPRAIAVLQALVARAGVPVSKEELFRAAWPGLAVEDSNLTVQIATLRRTLAESENGACWIETLPRRGYRYVGPVGATPAAPTLPNRPSVAVMPLRNLSTDPAQDYFCGGMAEDITGGLSRIKGLFVTARSSGAVYRGHEVDPCEAGRALGVRYLLLGSLRKGAGRIRVALRLVESEAGGLVWAETYDRPLEDLFALQDDIALSVVGAIEPSLRQAEVERVRRLRPESLDAYDLVLRAQPDVFTGMPAESSRALGLLGQALELEPRYGLAHAFAAMCHHNLFLRAGLSDVHRAASIRHAEAAIAHGRDDALALTFAGFSLAMDAHDRRAGAAAFEAALAVSPSSAVTYILGSVVHGWAGHAGRAMAWGERALRLSPFDPWAFAAYHALALDHFVEGRAEEAAAAATKGVHANPAHSISHMILAATLARLGSFDAARAAAERVMALQPVFRSGRQLAGVNCAPELAAALGEALGACGLPE</sequence>
<evidence type="ECO:0000313" key="5">
    <source>
        <dbReference type="Proteomes" id="UP001243009"/>
    </source>
</evidence>
<dbReference type="SUPFAM" id="SSF46894">
    <property type="entry name" value="C-terminal effector domain of the bipartite response regulators"/>
    <property type="match status" value="1"/>
</dbReference>
<dbReference type="RefSeq" id="WP_305108756.1">
    <property type="nucleotide sequence ID" value="NZ_JAUTWS010000135.1"/>
</dbReference>
<dbReference type="InterPro" id="IPR001867">
    <property type="entry name" value="OmpR/PhoB-type_DNA-bd"/>
</dbReference>
<comment type="caution">
    <text evidence="4">The sequence shown here is derived from an EMBL/GenBank/DDBJ whole genome shotgun (WGS) entry which is preliminary data.</text>
</comment>
<dbReference type="PROSITE" id="PS51755">
    <property type="entry name" value="OMPR_PHOB"/>
    <property type="match status" value="1"/>
</dbReference>
<reference evidence="4 5" key="1">
    <citation type="submission" date="2023-08" db="EMBL/GenBank/DDBJ databases">
        <title>The draft genome sequence of Paracraurococcus sp. LOR1-02.</title>
        <authorList>
            <person name="Kingkaew E."/>
            <person name="Tanasupawat S."/>
        </authorList>
    </citation>
    <scope>NUCLEOTIDE SEQUENCE [LARGE SCALE GENOMIC DNA]</scope>
    <source>
        <strain evidence="4 5">LOR1-02</strain>
    </source>
</reference>
<dbReference type="CDD" id="cd00383">
    <property type="entry name" value="trans_reg_C"/>
    <property type="match status" value="1"/>
</dbReference>
<feature type="domain" description="OmpR/PhoB-type" evidence="3">
    <location>
        <begin position="2"/>
        <end position="100"/>
    </location>
</feature>
<organism evidence="4 5">
    <name type="scientific">Paracraurococcus lichenis</name>
    <dbReference type="NCBI Taxonomy" id="3064888"/>
    <lineage>
        <taxon>Bacteria</taxon>
        <taxon>Pseudomonadati</taxon>
        <taxon>Pseudomonadota</taxon>
        <taxon>Alphaproteobacteria</taxon>
        <taxon>Acetobacterales</taxon>
        <taxon>Roseomonadaceae</taxon>
        <taxon>Paracraurococcus</taxon>
    </lineage>
</organism>
<evidence type="ECO:0000259" key="3">
    <source>
        <dbReference type="PROSITE" id="PS51755"/>
    </source>
</evidence>
<protein>
    <submittedName>
        <fullName evidence="4">Winged helix-turn-helix domain-containing protein</fullName>
    </submittedName>
</protein>
<gene>
    <name evidence="4" type="ORF">Q7A36_36725</name>
</gene>
<dbReference type="SMART" id="SM00862">
    <property type="entry name" value="Trans_reg_C"/>
    <property type="match status" value="1"/>
</dbReference>
<accession>A0ABT9ECS0</accession>
<dbReference type="Gene3D" id="1.10.10.10">
    <property type="entry name" value="Winged helix-like DNA-binding domain superfamily/Winged helix DNA-binding domain"/>
    <property type="match status" value="1"/>
</dbReference>
<proteinExistence type="predicted"/>
<evidence type="ECO:0000256" key="1">
    <source>
        <dbReference type="ARBA" id="ARBA00023125"/>
    </source>
</evidence>
<dbReference type="Gene3D" id="1.25.40.10">
    <property type="entry name" value="Tetratricopeptide repeat domain"/>
    <property type="match status" value="1"/>
</dbReference>
<keyword evidence="5" id="KW-1185">Reference proteome</keyword>